<name>J6EWD0_TRIAS</name>
<dbReference type="GO" id="GO:0005886">
    <property type="term" value="C:plasma membrane"/>
    <property type="evidence" value="ECO:0007669"/>
    <property type="project" value="UniProtKB-SubCell"/>
</dbReference>
<evidence type="ECO:0000256" key="5">
    <source>
        <dbReference type="SAM" id="SignalP"/>
    </source>
</evidence>
<dbReference type="Proteomes" id="UP000002748">
    <property type="component" value="Unassembled WGS sequence"/>
</dbReference>
<evidence type="ECO:0000256" key="2">
    <source>
        <dbReference type="ARBA" id="ARBA00022741"/>
    </source>
</evidence>
<dbReference type="GO" id="GO:0007165">
    <property type="term" value="P:signal transduction"/>
    <property type="evidence" value="ECO:0007669"/>
    <property type="project" value="InterPro"/>
</dbReference>
<dbReference type="SMART" id="SM00173">
    <property type="entry name" value="RAS"/>
    <property type="match status" value="1"/>
</dbReference>
<dbReference type="RefSeq" id="XP_014177957.1">
    <property type="nucleotide sequence ID" value="XM_014322482.1"/>
</dbReference>
<dbReference type="EMBL" id="ALBS01000262">
    <property type="protein sequence ID" value="EJT47112.1"/>
    <property type="molecule type" value="Genomic_DNA"/>
</dbReference>
<dbReference type="SMART" id="SM00175">
    <property type="entry name" value="RAB"/>
    <property type="match status" value="1"/>
</dbReference>
<protein>
    <submittedName>
        <fullName evidence="6">RAP-like protein</fullName>
    </submittedName>
</protein>
<feature type="signal peptide" evidence="5">
    <location>
        <begin position="1"/>
        <end position="19"/>
    </location>
</feature>
<dbReference type="InterPro" id="IPR020849">
    <property type="entry name" value="Small_GTPase_Ras-type"/>
</dbReference>
<dbReference type="AlphaFoldDB" id="J6EWD0"/>
<evidence type="ECO:0000313" key="6">
    <source>
        <dbReference type="EMBL" id="EJT47112.1"/>
    </source>
</evidence>
<evidence type="ECO:0000256" key="1">
    <source>
        <dbReference type="ARBA" id="ARBA00004342"/>
    </source>
</evidence>
<comment type="caution">
    <text evidence="6">The sequence shown here is derived from an EMBL/GenBank/DDBJ whole genome shotgun (WGS) entry which is preliminary data.</text>
</comment>
<proteinExistence type="predicted"/>
<keyword evidence="5" id="KW-0732">Signal</keyword>
<dbReference type="GeneID" id="25987618"/>
<evidence type="ECO:0000256" key="4">
    <source>
        <dbReference type="SAM" id="MobiDB-lite"/>
    </source>
</evidence>
<reference evidence="6 7" key="1">
    <citation type="journal article" date="2012" name="Eukaryot. Cell">
        <title>Draft genome sequence of CBS 2479, the standard type strain of Trichosporon asahii.</title>
        <authorList>
            <person name="Yang R.Y."/>
            <person name="Li H.T."/>
            <person name="Zhu H."/>
            <person name="Zhou G.P."/>
            <person name="Wang M."/>
            <person name="Wang L."/>
        </authorList>
    </citation>
    <scope>NUCLEOTIDE SEQUENCE [LARGE SCALE GENOMIC DNA]</scope>
    <source>
        <strain evidence="7">ATCC 90039 / CBS 2479 / JCM 2466 / KCTC 7840 / NCYC 2677 / UAMH 7654</strain>
    </source>
</reference>
<dbReference type="PROSITE" id="PS51419">
    <property type="entry name" value="RAB"/>
    <property type="match status" value="1"/>
</dbReference>
<keyword evidence="3" id="KW-0342">GTP-binding</keyword>
<dbReference type="HOGENOM" id="CLU_1349745_0_0_1"/>
<dbReference type="PANTHER" id="PTHR24070">
    <property type="entry name" value="RAS, DI-RAS, AND RHEB FAMILY MEMBERS OF SMALL GTPASE SUPERFAMILY"/>
    <property type="match status" value="1"/>
</dbReference>
<dbReference type="SMART" id="SM00174">
    <property type="entry name" value="RHO"/>
    <property type="match status" value="1"/>
</dbReference>
<dbReference type="Pfam" id="PF00071">
    <property type="entry name" value="Ras"/>
    <property type="match status" value="1"/>
</dbReference>
<dbReference type="InterPro" id="IPR027417">
    <property type="entry name" value="P-loop_NTPase"/>
</dbReference>
<dbReference type="VEuPathDB" id="FungiDB:A1Q1_04105"/>
<dbReference type="PROSITE" id="PS51421">
    <property type="entry name" value="RAS"/>
    <property type="match status" value="1"/>
</dbReference>
<evidence type="ECO:0000313" key="7">
    <source>
        <dbReference type="Proteomes" id="UP000002748"/>
    </source>
</evidence>
<keyword evidence="2" id="KW-0547">Nucleotide-binding</keyword>
<dbReference type="GO" id="GO:0003924">
    <property type="term" value="F:GTPase activity"/>
    <property type="evidence" value="ECO:0007669"/>
    <property type="project" value="InterPro"/>
</dbReference>
<dbReference type="OrthoDB" id="5976022at2759"/>
<dbReference type="NCBIfam" id="TIGR00231">
    <property type="entry name" value="small_GTP"/>
    <property type="match status" value="1"/>
</dbReference>
<feature type="region of interest" description="Disordered" evidence="4">
    <location>
        <begin position="26"/>
        <end position="48"/>
    </location>
</feature>
<sequence length="203" mass="23213">MTRRASTCTLASWLSVTSALRRFVVSPGRHRPPSTDETGERQASPRSIEEKLMTDRKQFMVDGQAVILEVLDTAGIDQYLALHDLFMRESDGFILVFSLMSKESFDDVVRTRDQILRLKQEDLVPMVIVGNKCDLTADRVLPPQLGEQLAARAGGVYLETSARNNVNVMRVFHEVVRQMRLHPTRDMKEREARRKKEKKCVIL</sequence>
<accession>J6EWD0</accession>
<dbReference type="InterPro" id="IPR001806">
    <property type="entry name" value="Small_GTPase"/>
</dbReference>
<comment type="subcellular location">
    <subcellularLocation>
        <location evidence="1">Cell membrane</location>
        <topology evidence="1">Lipid-anchor</topology>
        <orientation evidence="1">Cytoplasmic side</orientation>
    </subcellularLocation>
</comment>
<dbReference type="SUPFAM" id="SSF52540">
    <property type="entry name" value="P-loop containing nucleoside triphosphate hydrolases"/>
    <property type="match status" value="1"/>
</dbReference>
<feature type="chain" id="PRO_5003787400" evidence="5">
    <location>
        <begin position="20"/>
        <end position="203"/>
    </location>
</feature>
<dbReference type="Gene3D" id="3.40.50.300">
    <property type="entry name" value="P-loop containing nucleotide triphosphate hydrolases"/>
    <property type="match status" value="1"/>
</dbReference>
<gene>
    <name evidence="6" type="ORF">A1Q1_04105</name>
</gene>
<dbReference type="KEGG" id="tasa:A1Q1_04105"/>
<evidence type="ECO:0000256" key="3">
    <source>
        <dbReference type="ARBA" id="ARBA00023134"/>
    </source>
</evidence>
<organism evidence="6 7">
    <name type="scientific">Trichosporon asahii var. asahii (strain ATCC 90039 / CBS 2479 / JCM 2466 / KCTC 7840 / NBRC 103889/ NCYC 2677 / UAMH 7654)</name>
    <name type="common">Yeast</name>
    <dbReference type="NCBI Taxonomy" id="1186058"/>
    <lineage>
        <taxon>Eukaryota</taxon>
        <taxon>Fungi</taxon>
        <taxon>Dikarya</taxon>
        <taxon>Basidiomycota</taxon>
        <taxon>Agaricomycotina</taxon>
        <taxon>Tremellomycetes</taxon>
        <taxon>Trichosporonales</taxon>
        <taxon>Trichosporonaceae</taxon>
        <taxon>Trichosporon</taxon>
    </lineage>
</organism>
<dbReference type="GO" id="GO:0005525">
    <property type="term" value="F:GTP binding"/>
    <property type="evidence" value="ECO:0007669"/>
    <property type="project" value="UniProtKB-KW"/>
</dbReference>
<dbReference type="PRINTS" id="PR00449">
    <property type="entry name" value="RASTRNSFRMNG"/>
</dbReference>
<dbReference type="InterPro" id="IPR005225">
    <property type="entry name" value="Small_GTP-bd"/>
</dbReference>